<reference evidence="1 2" key="1">
    <citation type="submission" date="2021-07" db="EMBL/GenBank/DDBJ databases">
        <title>Draft genome sequence of carbapenem-resistant Aeromonas spp. in Japan.</title>
        <authorList>
            <person name="Maehana S."/>
            <person name="Suzuki M."/>
            <person name="Kitasato H."/>
        </authorList>
    </citation>
    <scope>NUCLEOTIDE SEQUENCE [LARGE SCALE GENOMIC DNA]</scope>
    <source>
        <strain evidence="1 2">KAM382</strain>
    </source>
</reference>
<name>A0ABD0BD79_AERCA</name>
<evidence type="ECO:0000313" key="2">
    <source>
        <dbReference type="Proteomes" id="UP000737420"/>
    </source>
</evidence>
<protein>
    <submittedName>
        <fullName evidence="1">Uncharacterized protein</fullName>
    </submittedName>
</protein>
<organism evidence="1 2">
    <name type="scientific">Aeromonas caviae</name>
    <name type="common">Aeromonas punctata</name>
    <dbReference type="NCBI Taxonomy" id="648"/>
    <lineage>
        <taxon>Bacteria</taxon>
        <taxon>Pseudomonadati</taxon>
        <taxon>Pseudomonadota</taxon>
        <taxon>Gammaproteobacteria</taxon>
        <taxon>Aeromonadales</taxon>
        <taxon>Aeromonadaceae</taxon>
        <taxon>Aeromonas</taxon>
    </lineage>
</organism>
<dbReference type="EMBL" id="BPOP01000070">
    <property type="protein sequence ID" value="GJB94017.1"/>
    <property type="molecule type" value="Genomic_DNA"/>
</dbReference>
<sequence length="72" mass="7992">MRSFEIKPSNGGDACVVVLKDGNTVVAEHTFPCDQADNDEHVRDDAFRECESIGNAWVTTGKDPYDRTLFLS</sequence>
<proteinExistence type="predicted"/>
<comment type="caution">
    <text evidence="1">The sequence shown here is derived from an EMBL/GenBank/DDBJ whole genome shotgun (WGS) entry which is preliminary data.</text>
</comment>
<evidence type="ECO:0000313" key="1">
    <source>
        <dbReference type="EMBL" id="GJB94017.1"/>
    </source>
</evidence>
<dbReference type="Proteomes" id="UP000737420">
    <property type="component" value="Unassembled WGS sequence"/>
</dbReference>
<accession>A0ABD0BD79</accession>
<gene>
    <name evidence="1" type="ORF">KAM382_40780</name>
</gene>
<dbReference type="AlphaFoldDB" id="A0ABD0BD79"/>